<protein>
    <recommendedName>
        <fullName evidence="3">RecT family protein</fullName>
    </recommendedName>
</protein>
<dbReference type="EMBL" id="CP092332">
    <property type="protein sequence ID" value="WGK93769.1"/>
    <property type="molecule type" value="Genomic_DNA"/>
</dbReference>
<dbReference type="RefSeq" id="WP_264533502.1">
    <property type="nucleotide sequence ID" value="NZ_CP092332.1"/>
</dbReference>
<reference evidence="1 2" key="1">
    <citation type="submission" date="2023-06" db="EMBL/GenBank/DDBJ databases">
        <title>Complete Genome Sequence of Flavobacterium keumense K3R-10.</title>
        <authorList>
            <person name="Jeong H."/>
            <person name="Jhang S.Y."/>
            <person name="Kim J.N."/>
        </authorList>
    </citation>
    <scope>NUCLEOTIDE SEQUENCE [LARGE SCALE GENOMIC DNA]</scope>
    <source>
        <strain evidence="1 2">K3R-10</strain>
    </source>
</reference>
<name>A0ABY8N314_9FLAO</name>
<accession>A0ABY8N314</accession>
<gene>
    <name evidence="1" type="ORF">MG292_06610</name>
</gene>
<evidence type="ECO:0000313" key="2">
    <source>
        <dbReference type="Proteomes" id="UP001232117"/>
    </source>
</evidence>
<proteinExistence type="predicted"/>
<organism evidence="1 2">
    <name type="scientific">Flavobacterium keumense</name>
    <dbReference type="NCBI Taxonomy" id="1306518"/>
    <lineage>
        <taxon>Bacteria</taxon>
        <taxon>Pseudomonadati</taxon>
        <taxon>Bacteroidota</taxon>
        <taxon>Flavobacteriia</taxon>
        <taxon>Flavobacteriales</taxon>
        <taxon>Flavobacteriaceae</taxon>
        <taxon>Flavobacterium</taxon>
    </lineage>
</organism>
<dbReference type="Proteomes" id="UP001232117">
    <property type="component" value="Chromosome"/>
</dbReference>
<sequence length="303" mass="34061">MSELTITENQSLVSRELNGQILAVLNNKVEGFEKAFVMSSAIMVLKEKLTPEYMKPIMYLQGSNLGFKTDKDKNGGYLPEEVKACLIDAVLLGLQPTGNEFNIIAGNMYPTRQGFGSLLEKVPGLKYSIVYSNPIFSNDKTSATCKCLVKWELNGEKSEQEIEFPIKSNNYATADAILGKAERKARRWLFNKVKGTDIPDGDVTDIPHVEVKTTINPTAMANDKENERILNHIEVSKTIKELTSCKQKISVENQVTFEPYIAKYIELAETLEQLTSIESYIPMENLELIVMCDDKKRQFNAKA</sequence>
<evidence type="ECO:0008006" key="3">
    <source>
        <dbReference type="Google" id="ProtNLM"/>
    </source>
</evidence>
<keyword evidence="2" id="KW-1185">Reference proteome</keyword>
<evidence type="ECO:0000313" key="1">
    <source>
        <dbReference type="EMBL" id="WGK93769.1"/>
    </source>
</evidence>